<reference evidence="2" key="2">
    <citation type="submission" date="2015-01" db="EMBL/GenBank/DDBJ databases">
        <title>Evolutionary Origins and Diversification of the Mycorrhizal Mutualists.</title>
        <authorList>
            <consortium name="DOE Joint Genome Institute"/>
            <consortium name="Mycorrhizal Genomics Consortium"/>
            <person name="Kohler A."/>
            <person name="Kuo A."/>
            <person name="Nagy L.G."/>
            <person name="Floudas D."/>
            <person name="Copeland A."/>
            <person name="Barry K.W."/>
            <person name="Cichocki N."/>
            <person name="Veneault-Fourrey C."/>
            <person name="LaButti K."/>
            <person name="Lindquist E.A."/>
            <person name="Lipzen A."/>
            <person name="Lundell T."/>
            <person name="Morin E."/>
            <person name="Murat C."/>
            <person name="Riley R."/>
            <person name="Ohm R."/>
            <person name="Sun H."/>
            <person name="Tunlid A."/>
            <person name="Henrissat B."/>
            <person name="Grigoriev I.V."/>
            <person name="Hibbett D.S."/>
            <person name="Martin F."/>
        </authorList>
    </citation>
    <scope>NUCLEOTIDE SEQUENCE [LARGE SCALE GENOMIC DNA]</scope>
    <source>
        <strain evidence="2">F 1598</strain>
    </source>
</reference>
<gene>
    <name evidence="1" type="ORF">PILCRDRAFT_737680</name>
</gene>
<dbReference type="AlphaFoldDB" id="A0A0C3EXU6"/>
<sequence>MQRTDIASSAHKATIFGCLCDFPSAICFYLHPNYRLSMGAKSQFTEEQNSWLNPVMGEFKAKLTQATGGSSKDDSLLDWKKAKCEDFLREFKIQLEATDDSISVWRERVMRRFINTKARSKESRSVADSRPLLLFPEDDTVGGRDLYRREHMVAINAEATKRREEQGQDSRQHAGHYQRVLRERWDGLSEQEKVGWVEKAEKLQHDDSWEDPQIYRNHEQFAEIMCNLFRGMIGPGKNRVGQAEFHLMYGFRSFDEALDLGWYAYNFTCHHSPKLIYC</sequence>
<reference evidence="1 2" key="1">
    <citation type="submission" date="2014-04" db="EMBL/GenBank/DDBJ databases">
        <authorList>
            <consortium name="DOE Joint Genome Institute"/>
            <person name="Kuo A."/>
            <person name="Tarkka M."/>
            <person name="Buscot F."/>
            <person name="Kohler A."/>
            <person name="Nagy L.G."/>
            <person name="Floudas D."/>
            <person name="Copeland A."/>
            <person name="Barry K.W."/>
            <person name="Cichocki N."/>
            <person name="Veneault-Fourrey C."/>
            <person name="LaButti K."/>
            <person name="Lindquist E.A."/>
            <person name="Lipzen A."/>
            <person name="Lundell T."/>
            <person name="Morin E."/>
            <person name="Murat C."/>
            <person name="Sun H."/>
            <person name="Tunlid A."/>
            <person name="Henrissat B."/>
            <person name="Grigoriev I.V."/>
            <person name="Hibbett D.S."/>
            <person name="Martin F."/>
            <person name="Nordberg H.P."/>
            <person name="Cantor M.N."/>
            <person name="Hua S.X."/>
        </authorList>
    </citation>
    <scope>NUCLEOTIDE SEQUENCE [LARGE SCALE GENOMIC DNA]</scope>
    <source>
        <strain evidence="1 2">F 1598</strain>
    </source>
</reference>
<evidence type="ECO:0000313" key="1">
    <source>
        <dbReference type="EMBL" id="KIM72789.1"/>
    </source>
</evidence>
<dbReference type="Proteomes" id="UP000054166">
    <property type="component" value="Unassembled WGS sequence"/>
</dbReference>
<dbReference type="HOGENOM" id="CLU_1001550_0_0_1"/>
<accession>A0A0C3EXU6</accession>
<name>A0A0C3EXU6_PILCF</name>
<proteinExistence type="predicted"/>
<dbReference type="EMBL" id="KN833107">
    <property type="protein sequence ID" value="KIM72789.1"/>
    <property type="molecule type" value="Genomic_DNA"/>
</dbReference>
<organism evidence="1 2">
    <name type="scientific">Piloderma croceum (strain F 1598)</name>
    <dbReference type="NCBI Taxonomy" id="765440"/>
    <lineage>
        <taxon>Eukaryota</taxon>
        <taxon>Fungi</taxon>
        <taxon>Dikarya</taxon>
        <taxon>Basidiomycota</taxon>
        <taxon>Agaricomycotina</taxon>
        <taxon>Agaricomycetes</taxon>
        <taxon>Agaricomycetidae</taxon>
        <taxon>Atheliales</taxon>
        <taxon>Atheliaceae</taxon>
        <taxon>Piloderma</taxon>
    </lineage>
</organism>
<dbReference type="OrthoDB" id="10661171at2759"/>
<protein>
    <submittedName>
        <fullName evidence="1">Uncharacterized protein</fullName>
    </submittedName>
</protein>
<dbReference type="InParanoid" id="A0A0C3EXU6"/>
<keyword evidence="2" id="KW-1185">Reference proteome</keyword>
<evidence type="ECO:0000313" key="2">
    <source>
        <dbReference type="Proteomes" id="UP000054166"/>
    </source>
</evidence>